<dbReference type="Gene3D" id="3.40.50.80">
    <property type="entry name" value="Nucleotide-binding domain of ferredoxin-NADP reductase (FNR) module"/>
    <property type="match status" value="1"/>
</dbReference>
<evidence type="ECO:0000256" key="4">
    <source>
        <dbReference type="ARBA" id="ARBA00022692"/>
    </source>
</evidence>
<feature type="transmembrane region" description="Helical" evidence="13">
    <location>
        <begin position="193"/>
        <end position="214"/>
    </location>
</feature>
<evidence type="ECO:0000259" key="14">
    <source>
        <dbReference type="PROSITE" id="PS51384"/>
    </source>
</evidence>
<dbReference type="InterPro" id="IPR017927">
    <property type="entry name" value="FAD-bd_FR_type"/>
</dbReference>
<name>A0A1I6VMQ4_9RHOB</name>
<dbReference type="Gene3D" id="2.40.30.10">
    <property type="entry name" value="Translation factors"/>
    <property type="match status" value="1"/>
</dbReference>
<dbReference type="Pfam" id="PF08022">
    <property type="entry name" value="FAD_binding_8"/>
    <property type="match status" value="1"/>
</dbReference>
<dbReference type="InterPro" id="IPR001433">
    <property type="entry name" value="OxRdtase_FAD/NAD-bd"/>
</dbReference>
<feature type="transmembrane region" description="Helical" evidence="13">
    <location>
        <begin position="90"/>
        <end position="110"/>
    </location>
</feature>
<keyword evidence="16" id="KW-1185">Reference proteome</keyword>
<dbReference type="GO" id="GO:0050660">
    <property type="term" value="F:flavin adenine dinucleotide binding"/>
    <property type="evidence" value="ECO:0007669"/>
    <property type="project" value="TreeGrafter"/>
</dbReference>
<dbReference type="InterPro" id="IPR039261">
    <property type="entry name" value="FNR_nucleotide-bd"/>
</dbReference>
<sequence>MRPTAMRPTSPKRRGLPPLVLAVCYAALVALPMLPSLISGTGHWQGAMRLASGAGIAAAVMLLLQMVTSGRFEAISGRIGIDLTMAFHKWAAPIALLLVVVHLLALIGLPDPERPGRLARRVDFLLTAPGFWEARLALVLLVILVILALLRERLSMRYQFWRAGHAVAAVALVGAVVWHAVTAGSGGAAERWIWIALALAVTVPAASVYAARFLRPASHCWRLEKIRRVAERLWLLEIVPAGEGRLSFEPGQFAWIAFGRKRLPLHDHPFSMASAPDEPGLRFLVQEAGDFTGRIGALERGIRVSVDAPHGSFVPRGQGPLILVAGGVGIAPILAILSHLARSGSDRTLRFLYAARSTAAMVPPALYQPACDALGVVPVLVSDRPEDQQGPYGPLERGPVSAALLERAFAGLDPAACEVMICGPGPMMTFVADSALQMGVPLHQISYERFSYAAGHASTKDRRVLRRFAALWGAVLGLVLLYWRV</sequence>
<protein>
    <submittedName>
        <fullName evidence="15">Predicted ferric reductase</fullName>
    </submittedName>
</protein>
<comment type="cofactor">
    <cofactor evidence="1">
        <name>FAD</name>
        <dbReference type="ChEBI" id="CHEBI:57692"/>
    </cofactor>
</comment>
<keyword evidence="5" id="KW-0001">2Fe-2S</keyword>
<feature type="transmembrane region" description="Helical" evidence="13">
    <location>
        <begin position="464"/>
        <end position="483"/>
    </location>
</feature>
<evidence type="ECO:0000256" key="3">
    <source>
        <dbReference type="ARBA" id="ARBA00022630"/>
    </source>
</evidence>
<dbReference type="PANTHER" id="PTHR47354">
    <property type="entry name" value="NADH OXIDOREDUCTASE HCR"/>
    <property type="match status" value="1"/>
</dbReference>
<dbReference type="AlphaFoldDB" id="A0A1I6VMQ4"/>
<comment type="subcellular location">
    <subcellularLocation>
        <location evidence="2">Membrane</location>
        <topology evidence="2">Multi-pass membrane protein</topology>
    </subcellularLocation>
</comment>
<dbReference type="GO" id="GO:0016020">
    <property type="term" value="C:membrane"/>
    <property type="evidence" value="ECO:0007669"/>
    <property type="project" value="UniProtKB-SubCell"/>
</dbReference>
<dbReference type="Pfam" id="PF00175">
    <property type="entry name" value="NAD_binding_1"/>
    <property type="match status" value="1"/>
</dbReference>
<dbReference type="PANTHER" id="PTHR47354:SF8">
    <property type="entry name" value="1,2-PHENYLACETYL-COA EPOXIDASE, SUBUNIT E"/>
    <property type="match status" value="1"/>
</dbReference>
<dbReference type="PRINTS" id="PR00410">
    <property type="entry name" value="PHEHYDRXLASE"/>
</dbReference>
<keyword evidence="8 13" id="KW-1133">Transmembrane helix</keyword>
<accession>A0A1I6VMQ4</accession>
<dbReference type="EMBL" id="FOZW01000012">
    <property type="protein sequence ID" value="SFT14990.1"/>
    <property type="molecule type" value="Genomic_DNA"/>
</dbReference>
<feature type="domain" description="FAD-binding FR-type" evidence="14">
    <location>
        <begin position="216"/>
        <end position="316"/>
    </location>
</feature>
<dbReference type="InterPro" id="IPR013130">
    <property type="entry name" value="Fe3_Rdtase_TM_dom"/>
</dbReference>
<dbReference type="InterPro" id="IPR017938">
    <property type="entry name" value="Riboflavin_synthase-like_b-brl"/>
</dbReference>
<feature type="transmembrane region" description="Helical" evidence="13">
    <location>
        <begin position="130"/>
        <end position="150"/>
    </location>
</feature>
<keyword evidence="4 13" id="KW-0812">Transmembrane</keyword>
<feature type="transmembrane region" description="Helical" evidence="13">
    <location>
        <begin position="50"/>
        <end position="69"/>
    </location>
</feature>
<keyword evidence="7" id="KW-0274">FAD</keyword>
<evidence type="ECO:0000256" key="10">
    <source>
        <dbReference type="ARBA" id="ARBA00023004"/>
    </source>
</evidence>
<evidence type="ECO:0000313" key="16">
    <source>
        <dbReference type="Proteomes" id="UP000199392"/>
    </source>
</evidence>
<dbReference type="PROSITE" id="PS51384">
    <property type="entry name" value="FAD_FR"/>
    <property type="match status" value="1"/>
</dbReference>
<dbReference type="RefSeq" id="WP_092428454.1">
    <property type="nucleotide sequence ID" value="NZ_FNCL01000012.1"/>
</dbReference>
<dbReference type="SUPFAM" id="SSF63380">
    <property type="entry name" value="Riboflavin synthase domain-like"/>
    <property type="match status" value="1"/>
</dbReference>
<dbReference type="InterPro" id="IPR013112">
    <property type="entry name" value="FAD-bd_8"/>
</dbReference>
<evidence type="ECO:0000256" key="8">
    <source>
        <dbReference type="ARBA" id="ARBA00022989"/>
    </source>
</evidence>
<evidence type="ECO:0000256" key="11">
    <source>
        <dbReference type="ARBA" id="ARBA00023014"/>
    </source>
</evidence>
<evidence type="ECO:0000256" key="9">
    <source>
        <dbReference type="ARBA" id="ARBA00023002"/>
    </source>
</evidence>
<dbReference type="Proteomes" id="UP000199392">
    <property type="component" value="Unassembled WGS sequence"/>
</dbReference>
<keyword evidence="6" id="KW-0479">Metal-binding</keyword>
<evidence type="ECO:0000256" key="6">
    <source>
        <dbReference type="ARBA" id="ARBA00022723"/>
    </source>
</evidence>
<organism evidence="15 16">
    <name type="scientific">Alloyangia pacifica</name>
    <dbReference type="NCBI Taxonomy" id="311180"/>
    <lineage>
        <taxon>Bacteria</taxon>
        <taxon>Pseudomonadati</taxon>
        <taxon>Pseudomonadota</taxon>
        <taxon>Alphaproteobacteria</taxon>
        <taxon>Rhodobacterales</taxon>
        <taxon>Roseobacteraceae</taxon>
        <taxon>Alloyangia</taxon>
    </lineage>
</organism>
<keyword evidence="12 13" id="KW-0472">Membrane</keyword>
<reference evidence="16" key="1">
    <citation type="submission" date="2016-10" db="EMBL/GenBank/DDBJ databases">
        <authorList>
            <person name="Varghese N."/>
            <person name="Submissions S."/>
        </authorList>
    </citation>
    <scope>NUCLEOTIDE SEQUENCE [LARGE SCALE GENOMIC DNA]</scope>
    <source>
        <strain evidence="16">DSM 26894</strain>
    </source>
</reference>
<evidence type="ECO:0000256" key="12">
    <source>
        <dbReference type="ARBA" id="ARBA00023136"/>
    </source>
</evidence>
<keyword evidence="10" id="KW-0408">Iron</keyword>
<dbReference type="InterPro" id="IPR050415">
    <property type="entry name" value="MRET"/>
</dbReference>
<gene>
    <name evidence="15" type="ORF">SAMN04488050_11227</name>
</gene>
<evidence type="ECO:0000256" key="5">
    <source>
        <dbReference type="ARBA" id="ARBA00022714"/>
    </source>
</evidence>
<dbReference type="OrthoDB" id="9792185at2"/>
<evidence type="ECO:0000256" key="13">
    <source>
        <dbReference type="SAM" id="Phobius"/>
    </source>
</evidence>
<dbReference type="GO" id="GO:0016491">
    <property type="term" value="F:oxidoreductase activity"/>
    <property type="evidence" value="ECO:0007669"/>
    <property type="project" value="UniProtKB-KW"/>
</dbReference>
<dbReference type="SUPFAM" id="SSF52343">
    <property type="entry name" value="Ferredoxin reductase-like, C-terminal NADP-linked domain"/>
    <property type="match status" value="1"/>
</dbReference>
<keyword evidence="3" id="KW-0285">Flavoprotein</keyword>
<evidence type="ECO:0000256" key="2">
    <source>
        <dbReference type="ARBA" id="ARBA00004141"/>
    </source>
</evidence>
<feature type="transmembrane region" description="Helical" evidence="13">
    <location>
        <begin position="162"/>
        <end position="181"/>
    </location>
</feature>
<proteinExistence type="predicted"/>
<dbReference type="STRING" id="311180.SAMN04488050_11227"/>
<keyword evidence="9" id="KW-0560">Oxidoreductase</keyword>
<dbReference type="GO" id="GO:0046872">
    <property type="term" value="F:metal ion binding"/>
    <property type="evidence" value="ECO:0007669"/>
    <property type="project" value="UniProtKB-KW"/>
</dbReference>
<evidence type="ECO:0000313" key="15">
    <source>
        <dbReference type="EMBL" id="SFT14990.1"/>
    </source>
</evidence>
<keyword evidence="11" id="KW-0411">Iron-sulfur</keyword>
<evidence type="ECO:0000256" key="1">
    <source>
        <dbReference type="ARBA" id="ARBA00001974"/>
    </source>
</evidence>
<dbReference type="Pfam" id="PF01794">
    <property type="entry name" value="Ferric_reduct"/>
    <property type="match status" value="1"/>
</dbReference>
<evidence type="ECO:0000256" key="7">
    <source>
        <dbReference type="ARBA" id="ARBA00022827"/>
    </source>
</evidence>
<dbReference type="GO" id="GO:0051537">
    <property type="term" value="F:2 iron, 2 sulfur cluster binding"/>
    <property type="evidence" value="ECO:0007669"/>
    <property type="project" value="UniProtKB-KW"/>
</dbReference>